<evidence type="ECO:0000256" key="4">
    <source>
        <dbReference type="ARBA" id="ARBA00022737"/>
    </source>
</evidence>
<reference evidence="11" key="3">
    <citation type="submission" date="2025-09" db="UniProtKB">
        <authorList>
            <consortium name="Ensembl"/>
        </authorList>
    </citation>
    <scope>IDENTIFICATION</scope>
</reference>
<reference evidence="11 12" key="1">
    <citation type="submission" date="2022-01" db="EMBL/GenBank/DDBJ databases">
        <title>A chromosome-scale genome assembly of the false clownfish, Amphiprion ocellaris.</title>
        <authorList>
            <person name="Ryu T."/>
        </authorList>
    </citation>
    <scope>NUCLEOTIDE SEQUENCE [LARGE SCALE GENOMIC DNA]</scope>
</reference>
<evidence type="ECO:0000256" key="8">
    <source>
        <dbReference type="PROSITE-ProRule" id="PRU00042"/>
    </source>
</evidence>
<evidence type="ECO:0000313" key="11">
    <source>
        <dbReference type="Ensembl" id="ENSAOCP00000078511.1"/>
    </source>
</evidence>
<proteinExistence type="inferred from homology"/>
<accession>A0AAQ6AP28</accession>
<dbReference type="SMART" id="SM00355">
    <property type="entry name" value="ZnF_C2H2"/>
    <property type="match status" value="3"/>
</dbReference>
<dbReference type="GO" id="GO:0000978">
    <property type="term" value="F:RNA polymerase II cis-regulatory region sequence-specific DNA binding"/>
    <property type="evidence" value="ECO:0007669"/>
    <property type="project" value="TreeGrafter"/>
</dbReference>
<reference evidence="11" key="2">
    <citation type="submission" date="2025-08" db="UniProtKB">
        <authorList>
            <consortium name="Ensembl"/>
        </authorList>
    </citation>
    <scope>IDENTIFICATION</scope>
</reference>
<evidence type="ECO:0000256" key="1">
    <source>
        <dbReference type="ARBA" id="ARBA00004123"/>
    </source>
</evidence>
<dbReference type="PROSITE" id="PS00028">
    <property type="entry name" value="ZINC_FINGER_C2H2_1"/>
    <property type="match status" value="3"/>
</dbReference>
<feature type="domain" description="C2H2-type" evidence="10">
    <location>
        <begin position="304"/>
        <end position="331"/>
    </location>
</feature>
<feature type="compositionally biased region" description="Basic and acidic residues" evidence="9">
    <location>
        <begin position="145"/>
        <end position="156"/>
    </location>
</feature>
<dbReference type="InterPro" id="IPR013087">
    <property type="entry name" value="Znf_C2H2_type"/>
</dbReference>
<dbReference type="GO" id="GO:0000981">
    <property type="term" value="F:DNA-binding transcription factor activity, RNA polymerase II-specific"/>
    <property type="evidence" value="ECO:0007669"/>
    <property type="project" value="TreeGrafter"/>
</dbReference>
<evidence type="ECO:0000256" key="2">
    <source>
        <dbReference type="ARBA" id="ARBA00006991"/>
    </source>
</evidence>
<feature type="domain" description="C2H2-type" evidence="10">
    <location>
        <begin position="208"/>
        <end position="235"/>
    </location>
</feature>
<dbReference type="FunFam" id="3.30.160.60:FF:001442">
    <property type="entry name" value="zinc finger protein 696"/>
    <property type="match status" value="1"/>
</dbReference>
<feature type="compositionally biased region" description="Pro residues" evidence="9">
    <location>
        <begin position="109"/>
        <end position="121"/>
    </location>
</feature>
<dbReference type="FunFam" id="3.30.160.60:FF:001818">
    <property type="entry name" value="GDNF-inducible zinc finger protein 1 isoform X1"/>
    <property type="match status" value="1"/>
</dbReference>
<evidence type="ECO:0000256" key="6">
    <source>
        <dbReference type="ARBA" id="ARBA00022833"/>
    </source>
</evidence>
<dbReference type="Proteomes" id="UP001501940">
    <property type="component" value="Chromosome 9"/>
</dbReference>
<feature type="compositionally biased region" description="Basic and acidic residues" evidence="9">
    <location>
        <begin position="1"/>
        <end position="13"/>
    </location>
</feature>
<dbReference type="AlphaFoldDB" id="A0AAQ6AP28"/>
<evidence type="ECO:0000256" key="5">
    <source>
        <dbReference type="ARBA" id="ARBA00022771"/>
    </source>
</evidence>
<organism evidence="11 12">
    <name type="scientific">Amphiprion ocellaris</name>
    <name type="common">Clown anemonefish</name>
    <dbReference type="NCBI Taxonomy" id="80972"/>
    <lineage>
        <taxon>Eukaryota</taxon>
        <taxon>Metazoa</taxon>
        <taxon>Chordata</taxon>
        <taxon>Craniata</taxon>
        <taxon>Vertebrata</taxon>
        <taxon>Euteleostomi</taxon>
        <taxon>Actinopterygii</taxon>
        <taxon>Neopterygii</taxon>
        <taxon>Teleostei</taxon>
        <taxon>Neoteleostei</taxon>
        <taxon>Acanthomorphata</taxon>
        <taxon>Ovalentaria</taxon>
        <taxon>Pomacentridae</taxon>
        <taxon>Amphiprion</taxon>
    </lineage>
</organism>
<dbReference type="PROSITE" id="PS50157">
    <property type="entry name" value="ZINC_FINGER_C2H2_2"/>
    <property type="match status" value="4"/>
</dbReference>
<dbReference type="GO" id="GO:0008270">
    <property type="term" value="F:zinc ion binding"/>
    <property type="evidence" value="ECO:0007669"/>
    <property type="project" value="UniProtKB-KW"/>
</dbReference>
<keyword evidence="12" id="KW-1185">Reference proteome</keyword>
<keyword evidence="7" id="KW-0539">Nucleus</keyword>
<dbReference type="GO" id="GO:0005634">
    <property type="term" value="C:nucleus"/>
    <property type="evidence" value="ECO:0007669"/>
    <property type="project" value="UniProtKB-SubCell"/>
</dbReference>
<evidence type="ECO:0000259" key="10">
    <source>
        <dbReference type="PROSITE" id="PS50157"/>
    </source>
</evidence>
<keyword evidence="5 8" id="KW-0863">Zinc-finger</keyword>
<feature type="compositionally biased region" description="Low complexity" evidence="9">
    <location>
        <begin position="87"/>
        <end position="108"/>
    </location>
</feature>
<dbReference type="PANTHER" id="PTHR23226">
    <property type="entry name" value="ZINC FINGER AND SCAN DOMAIN-CONTAINING"/>
    <property type="match status" value="1"/>
</dbReference>
<keyword evidence="6" id="KW-0862">Zinc</keyword>
<feature type="domain" description="C2H2-type" evidence="10">
    <location>
        <begin position="264"/>
        <end position="291"/>
    </location>
</feature>
<name>A0AAQ6AP28_AMPOC</name>
<dbReference type="Pfam" id="PF13912">
    <property type="entry name" value="zf-C2H2_6"/>
    <property type="match status" value="1"/>
</dbReference>
<evidence type="ECO:0000256" key="3">
    <source>
        <dbReference type="ARBA" id="ARBA00022723"/>
    </source>
</evidence>
<dbReference type="Gene3D" id="3.30.160.60">
    <property type="entry name" value="Classic Zinc Finger"/>
    <property type="match status" value="3"/>
</dbReference>
<feature type="region of interest" description="Disordered" evidence="9">
    <location>
        <begin position="174"/>
        <end position="202"/>
    </location>
</feature>
<feature type="region of interest" description="Disordered" evidence="9">
    <location>
        <begin position="1"/>
        <end position="156"/>
    </location>
</feature>
<keyword evidence="4" id="KW-0677">Repeat</keyword>
<dbReference type="Ensembl" id="ENSAOCT00000058964.1">
    <property type="protein sequence ID" value="ENSAOCP00000078511.1"/>
    <property type="gene ID" value="ENSAOCG00000026136.1"/>
</dbReference>
<dbReference type="InterPro" id="IPR036236">
    <property type="entry name" value="Znf_C2H2_sf"/>
</dbReference>
<comment type="subcellular location">
    <subcellularLocation>
        <location evidence="1">Nucleus</location>
    </subcellularLocation>
</comment>
<evidence type="ECO:0000313" key="12">
    <source>
        <dbReference type="Proteomes" id="UP001501940"/>
    </source>
</evidence>
<comment type="similarity">
    <text evidence="2">Belongs to the krueppel C2H2-type zinc-finger protein family.</text>
</comment>
<dbReference type="PANTHER" id="PTHR23226:SF416">
    <property type="entry name" value="FI01424P"/>
    <property type="match status" value="1"/>
</dbReference>
<dbReference type="GeneTree" id="ENSGT01150000286958"/>
<keyword evidence="3" id="KW-0479">Metal-binding</keyword>
<sequence>MDELLTDERRDPDAAGNDAVQHEEVSTTIPLPACLVNHSDGSRNAVDGHSIDDSPRNEMSGPHVASDEQVEGGISLRQRKRRRQPKGPEITAAENTASEPAAANTLAAPPAPAASPAPPLLPNASNISIPTWRLRSRRQQQSSTEDGKSESHSKEDIKFSCSEYASHMKMHAHELDQESKNNKAEKRSRGGDSENKEGVPKAETRDRKVCQYCGKTFPFQSALIRHVRVHTGEKPYKCDICGKAFGQAYFLRVHELTHWSVKRYNCTRCEKSFTHYSNAKNHTCRPTGDIDLQPNRRVKPSLTYTCHICKNIFDHLQEFNSHMRDHTGGAPFSMCICICDSV</sequence>
<evidence type="ECO:0000256" key="7">
    <source>
        <dbReference type="ARBA" id="ARBA00023242"/>
    </source>
</evidence>
<protein>
    <recommendedName>
        <fullName evidence="10">C2H2-type domain-containing protein</fullName>
    </recommendedName>
</protein>
<dbReference type="SUPFAM" id="SSF57667">
    <property type="entry name" value="beta-beta-alpha zinc fingers"/>
    <property type="match status" value="3"/>
</dbReference>
<evidence type="ECO:0000256" key="9">
    <source>
        <dbReference type="SAM" id="MobiDB-lite"/>
    </source>
</evidence>
<feature type="domain" description="C2H2-type" evidence="10">
    <location>
        <begin position="236"/>
        <end position="263"/>
    </location>
</feature>
<dbReference type="Pfam" id="PF00096">
    <property type="entry name" value="zf-C2H2"/>
    <property type="match status" value="2"/>
</dbReference>